<comment type="similarity">
    <text evidence="1">Belongs to the ABC transporter superfamily.</text>
</comment>
<dbReference type="Proteomes" id="UP000265419">
    <property type="component" value="Unassembled WGS sequence"/>
</dbReference>
<dbReference type="GO" id="GO:0055085">
    <property type="term" value="P:transmembrane transport"/>
    <property type="evidence" value="ECO:0007669"/>
    <property type="project" value="UniProtKB-ARBA"/>
</dbReference>
<feature type="domain" description="ABC transporter" evidence="6">
    <location>
        <begin position="24"/>
        <end position="271"/>
    </location>
</feature>
<reference evidence="7 8" key="1">
    <citation type="submission" date="2018-07" db="EMBL/GenBank/DDBJ databases">
        <title>Arthrobacter sp. nov., isolated from raw cow's milk with high bacterial count.</title>
        <authorList>
            <person name="Hahne J."/>
            <person name="Isele D."/>
            <person name="Lipski A."/>
        </authorList>
    </citation>
    <scope>NUCLEOTIDE SEQUENCE [LARGE SCALE GENOMIC DNA]</scope>
    <source>
        <strain evidence="7 8">JZ R-35</strain>
    </source>
</reference>
<gene>
    <name evidence="7" type="ORF">DWB68_09775</name>
</gene>
<keyword evidence="2" id="KW-0813">Transport</keyword>
<accession>A0A399J8Q3</accession>
<dbReference type="GO" id="GO:0005524">
    <property type="term" value="F:ATP binding"/>
    <property type="evidence" value="ECO:0007669"/>
    <property type="project" value="UniProtKB-KW"/>
</dbReference>
<dbReference type="GO" id="GO:0016887">
    <property type="term" value="F:ATP hydrolysis activity"/>
    <property type="evidence" value="ECO:0007669"/>
    <property type="project" value="InterPro"/>
</dbReference>
<evidence type="ECO:0000256" key="1">
    <source>
        <dbReference type="ARBA" id="ARBA00005417"/>
    </source>
</evidence>
<keyword evidence="4 7" id="KW-0067">ATP-binding</keyword>
<name>A0A399J8Q3_9MICC</name>
<dbReference type="GO" id="GO:0015833">
    <property type="term" value="P:peptide transport"/>
    <property type="evidence" value="ECO:0007669"/>
    <property type="project" value="InterPro"/>
</dbReference>
<dbReference type="InterPro" id="IPR050319">
    <property type="entry name" value="ABC_transp_ATP-bind"/>
</dbReference>
<keyword evidence="3" id="KW-0547">Nucleotide-binding</keyword>
<dbReference type="Pfam" id="PF08352">
    <property type="entry name" value="oligo_HPY"/>
    <property type="match status" value="2"/>
</dbReference>
<dbReference type="SMART" id="SM00382">
    <property type="entry name" value="AAA"/>
    <property type="match status" value="2"/>
</dbReference>
<dbReference type="SUPFAM" id="SSF52540">
    <property type="entry name" value="P-loop containing nucleoside triphosphate hydrolases"/>
    <property type="match status" value="2"/>
</dbReference>
<dbReference type="InterPro" id="IPR003593">
    <property type="entry name" value="AAA+_ATPase"/>
</dbReference>
<dbReference type="InterPro" id="IPR003439">
    <property type="entry name" value="ABC_transporter-like_ATP-bd"/>
</dbReference>
<dbReference type="AlphaFoldDB" id="A0A399J8Q3"/>
<protein>
    <submittedName>
        <fullName evidence="7">ABC transporter ATP-binding protein</fullName>
    </submittedName>
</protein>
<dbReference type="RefSeq" id="WP_119424957.1">
    <property type="nucleotide sequence ID" value="NZ_QQXK01000018.1"/>
</dbReference>
<dbReference type="NCBIfam" id="NF008453">
    <property type="entry name" value="PRK11308.1"/>
    <property type="match status" value="2"/>
</dbReference>
<evidence type="ECO:0000256" key="5">
    <source>
        <dbReference type="SAM" id="MobiDB-lite"/>
    </source>
</evidence>
<dbReference type="PROSITE" id="PS00211">
    <property type="entry name" value="ABC_TRANSPORTER_1"/>
    <property type="match status" value="1"/>
</dbReference>
<evidence type="ECO:0000313" key="7">
    <source>
        <dbReference type="EMBL" id="RII41941.1"/>
    </source>
</evidence>
<evidence type="ECO:0000313" key="8">
    <source>
        <dbReference type="Proteomes" id="UP000265419"/>
    </source>
</evidence>
<dbReference type="PROSITE" id="PS50893">
    <property type="entry name" value="ABC_TRANSPORTER_2"/>
    <property type="match status" value="2"/>
</dbReference>
<feature type="compositionally biased region" description="Basic and acidic residues" evidence="5">
    <location>
        <begin position="281"/>
        <end position="290"/>
    </location>
</feature>
<feature type="region of interest" description="Disordered" evidence="5">
    <location>
        <begin position="281"/>
        <end position="337"/>
    </location>
</feature>
<evidence type="ECO:0000256" key="4">
    <source>
        <dbReference type="ARBA" id="ARBA00022840"/>
    </source>
</evidence>
<feature type="domain" description="ABC transporter" evidence="6">
    <location>
        <begin position="343"/>
        <end position="585"/>
    </location>
</feature>
<comment type="caution">
    <text evidence="7">The sequence shown here is derived from an EMBL/GenBank/DDBJ whole genome shotgun (WGS) entry which is preliminary data.</text>
</comment>
<dbReference type="InterPro" id="IPR017871">
    <property type="entry name" value="ABC_transporter-like_CS"/>
</dbReference>
<dbReference type="InterPro" id="IPR027417">
    <property type="entry name" value="P-loop_NTPase"/>
</dbReference>
<proteinExistence type="inferred from homology"/>
<evidence type="ECO:0000259" key="6">
    <source>
        <dbReference type="PROSITE" id="PS50893"/>
    </source>
</evidence>
<dbReference type="EMBL" id="QQXK01000018">
    <property type="protein sequence ID" value="RII41941.1"/>
    <property type="molecule type" value="Genomic_DNA"/>
</dbReference>
<evidence type="ECO:0000256" key="3">
    <source>
        <dbReference type="ARBA" id="ARBA00022741"/>
    </source>
</evidence>
<organism evidence="7 8">
    <name type="scientific">Galactobacter valiniphilus</name>
    <dbReference type="NCBI Taxonomy" id="2676122"/>
    <lineage>
        <taxon>Bacteria</taxon>
        <taxon>Bacillati</taxon>
        <taxon>Actinomycetota</taxon>
        <taxon>Actinomycetes</taxon>
        <taxon>Micrococcales</taxon>
        <taxon>Micrococcaceae</taxon>
        <taxon>Galactobacter</taxon>
    </lineage>
</organism>
<dbReference type="InterPro" id="IPR013563">
    <property type="entry name" value="Oligopep_ABC_C"/>
</dbReference>
<dbReference type="PANTHER" id="PTHR43776">
    <property type="entry name" value="TRANSPORT ATP-BINDING PROTEIN"/>
    <property type="match status" value="1"/>
</dbReference>
<evidence type="ECO:0000256" key="2">
    <source>
        <dbReference type="ARBA" id="ARBA00022448"/>
    </source>
</evidence>
<dbReference type="Pfam" id="PF00005">
    <property type="entry name" value="ABC_tran"/>
    <property type="match status" value="2"/>
</dbReference>
<dbReference type="NCBIfam" id="NF007739">
    <property type="entry name" value="PRK10419.1"/>
    <property type="match status" value="2"/>
</dbReference>
<dbReference type="PANTHER" id="PTHR43776:SF7">
    <property type="entry name" value="D,D-DIPEPTIDE TRANSPORT ATP-BINDING PROTEIN DDPF-RELATED"/>
    <property type="match status" value="1"/>
</dbReference>
<dbReference type="Gene3D" id="3.40.50.300">
    <property type="entry name" value="P-loop containing nucleotide triphosphate hydrolases"/>
    <property type="match status" value="2"/>
</dbReference>
<keyword evidence="8" id="KW-1185">Reference proteome</keyword>
<sequence>MSAVTESTQAAAAAAPPADELLSVERLNVGFRRRGGINPVVRDVSFSLRRGRCLALVGESGSGKSVTARTLVGLAGEGAVIEAERLELEGSDLLAAGEAQFRSLRGSTIGFVLQDALVSLDPLRPVGAEVRESLSAHGWGTRATRREKAVSLLESVGIPLPQERAKQRPGELSGGLRQRALIASAVALAPDILIADEPTTALDVSVQAQILRLFGELKEQGTAVLLISHDLAVVSELADDVAVMQGGRIVESGPAADVLGAPRHPYTKALLAAVPGVDTRGRRLSGRDAGEPLAVHDGAVPGSAPGVATRGAEGEDPVPGAPEAPQASSGTVTDGPQARPVVLEASGLRKVFASPSGAKHVAVNDVSFALRRGSTLGIVGESGSGKSTTARLGLALEAPDAGDVSWHGTPITGLPERKRRGLRARLGVVPQDPLSSFDPRWNTRRILLDALPAGLPAARREARLLELLDDVGLDRLVLDRFPLTLSGGQRQRISIARALAGEPDVVVLDEAVSALDVSVQAQILDLLVRLREEHGPAYLFITHDLGVVAHLADDVLVMKDGAVVERGAAVEVLTRPRHPYTQRLVAAVPSLAAAPAPSPNPSQNGA</sequence>
<dbReference type="CDD" id="cd03257">
    <property type="entry name" value="ABC_NikE_OppD_transporters"/>
    <property type="match status" value="2"/>
</dbReference>